<comment type="caution">
    <text evidence="1">The sequence shown here is derived from an EMBL/GenBank/DDBJ whole genome shotgun (WGS) entry which is preliminary data.</text>
</comment>
<organism evidence="1 2">
    <name type="scientific">Cryptotermes secundus</name>
    <dbReference type="NCBI Taxonomy" id="105785"/>
    <lineage>
        <taxon>Eukaryota</taxon>
        <taxon>Metazoa</taxon>
        <taxon>Ecdysozoa</taxon>
        <taxon>Arthropoda</taxon>
        <taxon>Hexapoda</taxon>
        <taxon>Insecta</taxon>
        <taxon>Pterygota</taxon>
        <taxon>Neoptera</taxon>
        <taxon>Polyneoptera</taxon>
        <taxon>Dictyoptera</taxon>
        <taxon>Blattodea</taxon>
        <taxon>Blattoidea</taxon>
        <taxon>Termitoidae</taxon>
        <taxon>Kalotermitidae</taxon>
        <taxon>Cryptotermitinae</taxon>
        <taxon>Cryptotermes</taxon>
    </lineage>
</organism>
<proteinExistence type="predicted"/>
<dbReference type="Proteomes" id="UP000235965">
    <property type="component" value="Unassembled WGS sequence"/>
</dbReference>
<dbReference type="AlphaFoldDB" id="A0A2J7R4M9"/>
<gene>
    <name evidence="1" type="ORF">B7P43_G12229</name>
</gene>
<dbReference type="InParanoid" id="A0A2J7R4M9"/>
<accession>A0A2J7R4M9</accession>
<dbReference type="EMBL" id="NEVH01007405">
    <property type="protein sequence ID" value="PNF35776.1"/>
    <property type="molecule type" value="Genomic_DNA"/>
</dbReference>
<evidence type="ECO:0000313" key="1">
    <source>
        <dbReference type="EMBL" id="PNF35776.1"/>
    </source>
</evidence>
<reference evidence="1 2" key="1">
    <citation type="submission" date="2017-12" db="EMBL/GenBank/DDBJ databases">
        <title>Hemimetabolous genomes reveal molecular basis of termite eusociality.</title>
        <authorList>
            <person name="Harrison M.C."/>
            <person name="Jongepier E."/>
            <person name="Robertson H.M."/>
            <person name="Arning N."/>
            <person name="Bitard-Feildel T."/>
            <person name="Chao H."/>
            <person name="Childers C.P."/>
            <person name="Dinh H."/>
            <person name="Doddapaneni H."/>
            <person name="Dugan S."/>
            <person name="Gowin J."/>
            <person name="Greiner C."/>
            <person name="Han Y."/>
            <person name="Hu H."/>
            <person name="Hughes D.S.T."/>
            <person name="Huylmans A.-K."/>
            <person name="Kemena C."/>
            <person name="Kremer L.P.M."/>
            <person name="Lee S.L."/>
            <person name="Lopez-Ezquerra A."/>
            <person name="Mallet L."/>
            <person name="Monroy-Kuhn J.M."/>
            <person name="Moser A."/>
            <person name="Murali S.C."/>
            <person name="Muzny D.M."/>
            <person name="Otani S."/>
            <person name="Piulachs M.-D."/>
            <person name="Poelchau M."/>
            <person name="Qu J."/>
            <person name="Schaub F."/>
            <person name="Wada-Katsumata A."/>
            <person name="Worley K.C."/>
            <person name="Xie Q."/>
            <person name="Ylla G."/>
            <person name="Poulsen M."/>
            <person name="Gibbs R.A."/>
            <person name="Schal C."/>
            <person name="Richards S."/>
            <person name="Belles X."/>
            <person name="Korb J."/>
            <person name="Bornberg-Bauer E."/>
        </authorList>
    </citation>
    <scope>NUCLEOTIDE SEQUENCE [LARGE SCALE GENOMIC DNA]</scope>
    <source>
        <tissue evidence="1">Whole body</tissue>
    </source>
</reference>
<keyword evidence="2" id="KW-1185">Reference proteome</keyword>
<evidence type="ECO:0000313" key="2">
    <source>
        <dbReference type="Proteomes" id="UP000235965"/>
    </source>
</evidence>
<protein>
    <submittedName>
        <fullName evidence="1">Uncharacterized protein</fullName>
    </submittedName>
</protein>
<name>A0A2J7R4M9_9NEOP</name>
<sequence>MAEVNQVVATPKEEQGELTNDEADLLRKIEKLQITEEWRKIKKKKSHFETGQKDLTVEEN</sequence>